<dbReference type="EMBL" id="CM042015">
    <property type="protein sequence ID" value="KAI3709011.1"/>
    <property type="molecule type" value="Genomic_DNA"/>
</dbReference>
<organism evidence="1 2">
    <name type="scientific">Cichorium intybus</name>
    <name type="common">Chicory</name>
    <dbReference type="NCBI Taxonomy" id="13427"/>
    <lineage>
        <taxon>Eukaryota</taxon>
        <taxon>Viridiplantae</taxon>
        <taxon>Streptophyta</taxon>
        <taxon>Embryophyta</taxon>
        <taxon>Tracheophyta</taxon>
        <taxon>Spermatophyta</taxon>
        <taxon>Magnoliopsida</taxon>
        <taxon>eudicotyledons</taxon>
        <taxon>Gunneridae</taxon>
        <taxon>Pentapetalae</taxon>
        <taxon>asterids</taxon>
        <taxon>campanulids</taxon>
        <taxon>Asterales</taxon>
        <taxon>Asteraceae</taxon>
        <taxon>Cichorioideae</taxon>
        <taxon>Cichorieae</taxon>
        <taxon>Cichoriinae</taxon>
        <taxon>Cichorium</taxon>
    </lineage>
</organism>
<gene>
    <name evidence="1" type="ORF">L2E82_38698</name>
</gene>
<accession>A0ACB9AGB9</accession>
<dbReference type="Proteomes" id="UP001055811">
    <property type="component" value="Linkage Group LG07"/>
</dbReference>
<name>A0ACB9AGB9_CICIN</name>
<protein>
    <submittedName>
        <fullName evidence="1">Uncharacterized protein</fullName>
    </submittedName>
</protein>
<sequence>MHLLRKNNPSLVADSEDPSNSSSVPFTTCLESLASVSQASASSPSEDSTPSVQHQSPVQNDLALMKHFKTREMDTNSPHTETDMDVDMGTATRSPHVSILPTTGVPLATAAPGIDVADIKRIVPDNTPTMPLRSGSRPPPPPPNLTLQH</sequence>
<reference evidence="1 2" key="2">
    <citation type="journal article" date="2022" name="Mol. Ecol. Resour.">
        <title>The genomes of chicory, endive, great burdock and yacon provide insights into Asteraceae paleo-polyploidization history and plant inulin production.</title>
        <authorList>
            <person name="Fan W."/>
            <person name="Wang S."/>
            <person name="Wang H."/>
            <person name="Wang A."/>
            <person name="Jiang F."/>
            <person name="Liu H."/>
            <person name="Zhao H."/>
            <person name="Xu D."/>
            <person name="Zhang Y."/>
        </authorList>
    </citation>
    <scope>NUCLEOTIDE SEQUENCE [LARGE SCALE GENOMIC DNA]</scope>
    <source>
        <strain evidence="2">cv. Punajuju</strain>
        <tissue evidence="1">Leaves</tissue>
    </source>
</reference>
<reference evidence="2" key="1">
    <citation type="journal article" date="2022" name="Mol. Ecol. Resour.">
        <title>The genomes of chicory, endive, great burdock and yacon provide insights into Asteraceae palaeo-polyploidization history and plant inulin production.</title>
        <authorList>
            <person name="Fan W."/>
            <person name="Wang S."/>
            <person name="Wang H."/>
            <person name="Wang A."/>
            <person name="Jiang F."/>
            <person name="Liu H."/>
            <person name="Zhao H."/>
            <person name="Xu D."/>
            <person name="Zhang Y."/>
        </authorList>
    </citation>
    <scope>NUCLEOTIDE SEQUENCE [LARGE SCALE GENOMIC DNA]</scope>
    <source>
        <strain evidence="2">cv. Punajuju</strain>
    </source>
</reference>
<keyword evidence="2" id="KW-1185">Reference proteome</keyword>
<evidence type="ECO:0000313" key="2">
    <source>
        <dbReference type="Proteomes" id="UP001055811"/>
    </source>
</evidence>
<proteinExistence type="predicted"/>
<comment type="caution">
    <text evidence="1">The sequence shown here is derived from an EMBL/GenBank/DDBJ whole genome shotgun (WGS) entry which is preliminary data.</text>
</comment>
<evidence type="ECO:0000313" key="1">
    <source>
        <dbReference type="EMBL" id="KAI3709011.1"/>
    </source>
</evidence>